<organism evidence="3 4">
    <name type="scientific">Sporothrix eucalyptigena</name>
    <dbReference type="NCBI Taxonomy" id="1812306"/>
    <lineage>
        <taxon>Eukaryota</taxon>
        <taxon>Fungi</taxon>
        <taxon>Dikarya</taxon>
        <taxon>Ascomycota</taxon>
        <taxon>Pezizomycotina</taxon>
        <taxon>Sordariomycetes</taxon>
        <taxon>Sordariomycetidae</taxon>
        <taxon>Ophiostomatales</taxon>
        <taxon>Ophiostomataceae</taxon>
        <taxon>Sporothrix</taxon>
    </lineage>
</organism>
<protein>
    <recommendedName>
        <fullName evidence="2">DUF1996 domain-containing protein</fullName>
    </recommendedName>
</protein>
<gene>
    <name evidence="3" type="ORF">SEUCBS140593_006670</name>
</gene>
<name>A0ABP0C7C5_9PEZI</name>
<accession>A0ABP0C7C5</accession>
<evidence type="ECO:0000313" key="3">
    <source>
        <dbReference type="EMBL" id="CAK7227718.1"/>
    </source>
</evidence>
<dbReference type="PANTHER" id="PTHR43662:SF12">
    <property type="entry name" value="DUF1996 DOMAIN-CONTAINING PROTEIN-RELATED"/>
    <property type="match status" value="1"/>
</dbReference>
<keyword evidence="4" id="KW-1185">Reference proteome</keyword>
<evidence type="ECO:0000256" key="1">
    <source>
        <dbReference type="SAM" id="MobiDB-lite"/>
    </source>
</evidence>
<feature type="domain" description="DUF1996" evidence="2">
    <location>
        <begin position="28"/>
        <end position="248"/>
    </location>
</feature>
<reference evidence="3 4" key="1">
    <citation type="submission" date="2024-01" db="EMBL/GenBank/DDBJ databases">
        <authorList>
            <person name="Allen C."/>
            <person name="Tagirdzhanova G."/>
        </authorList>
    </citation>
    <scope>NUCLEOTIDE SEQUENCE [LARGE SCALE GENOMIC DNA]</scope>
</reference>
<feature type="region of interest" description="Disordered" evidence="1">
    <location>
        <begin position="271"/>
        <end position="296"/>
    </location>
</feature>
<dbReference type="Proteomes" id="UP001642482">
    <property type="component" value="Unassembled WGS sequence"/>
</dbReference>
<proteinExistence type="predicted"/>
<dbReference type="InterPro" id="IPR018535">
    <property type="entry name" value="DUF1996"/>
</dbReference>
<evidence type="ECO:0000313" key="4">
    <source>
        <dbReference type="Proteomes" id="UP001642482"/>
    </source>
</evidence>
<dbReference type="Pfam" id="PF09362">
    <property type="entry name" value="DUF1996"/>
    <property type="match status" value="1"/>
</dbReference>
<comment type="caution">
    <text evidence="3">The sequence shown here is derived from an EMBL/GenBank/DDBJ whole genome shotgun (WGS) entry which is preliminary data.</text>
</comment>
<dbReference type="EMBL" id="CAWUHD010000074">
    <property type="protein sequence ID" value="CAK7227718.1"/>
    <property type="molecule type" value="Genomic_DNA"/>
</dbReference>
<evidence type="ECO:0000259" key="2">
    <source>
        <dbReference type="Pfam" id="PF09362"/>
    </source>
</evidence>
<dbReference type="PANTHER" id="PTHR43662">
    <property type="match status" value="1"/>
</dbReference>
<sequence length="305" mass="33920">MAVAGIFTPTTLAYTDIVHKRFMLKNIDPIVLPGKYTSHMHSFFGSDAVTKDLPTTADLQKGCPSGENPNDLSVYWIPTLYYVHDDANKTHQEVNPAMFSTYYENIQSAEIPIPANYHAVAGNASATGQDDIPEKITAMTWWCETGPEDRNTRPRATLPRNTCNTHIQVILRFPDCVDPDDLKQNGYAAAHGGHCPGTMKRIPQLRFSVRYDVRRIIPQGWTGPPPLRLACGELGEGYCFHGDFVNGWFDDAGKNMLQAKSTREFLRIDGEHGQGKAGQKCKPADADPNHGTSDYATSIRMMEMQ</sequence>